<reference evidence="9" key="1">
    <citation type="submission" date="2023-08" db="EMBL/GenBank/DDBJ databases">
        <title>The novel hydrolase IpcH responsible for the initial isoprocarb degradation step in Rhodococcus sp. D-6.</title>
        <authorList>
            <person name="Zhu Q."/>
        </authorList>
    </citation>
    <scope>NUCLEOTIDE SEQUENCE</scope>
    <source>
        <strain evidence="9">D-6</strain>
    </source>
</reference>
<keyword evidence="3" id="KW-0812">Transmembrane</keyword>
<sequence length="164" mass="18247">MFGLTLEKLFLVVLLAGIVIGPQRLPVYAQHFAGTVRALRHLIDKTRSDAERDMGISLRRNEWQSLDLRRYDPRTIVNDVLLEPAAHPPATPAGTDEMIDQARHVRPGRKYLVTGTAAHPRRILIDSLPHDDPRRIAAETRLPTHPPDDPPVPETDPAPGSVST</sequence>
<comment type="subcellular location">
    <subcellularLocation>
        <location evidence="1">Membrane</location>
        <topology evidence="1">Single-pass membrane protein</topology>
    </subcellularLocation>
</comment>
<evidence type="ECO:0000256" key="5">
    <source>
        <dbReference type="ARBA" id="ARBA00022989"/>
    </source>
</evidence>
<name>A0AAU7URZ1_9NOCA</name>
<dbReference type="KEGG" id="rhox:RBB84_12850"/>
<dbReference type="PRINTS" id="PR01506">
    <property type="entry name" value="TATBPROTEIN"/>
</dbReference>
<keyword evidence="6" id="KW-0811">Translocation</keyword>
<dbReference type="RefSeq" id="WP_006550106.1">
    <property type="nucleotide sequence ID" value="NZ_CP132970.1"/>
</dbReference>
<accession>A0AAU7URZ1</accession>
<keyword evidence="7" id="KW-0472">Membrane</keyword>
<protein>
    <submittedName>
        <fullName evidence="9">Preprotein translocase</fullName>
    </submittedName>
</protein>
<dbReference type="Pfam" id="PF02416">
    <property type="entry name" value="TatA_B_E"/>
    <property type="match status" value="1"/>
</dbReference>
<evidence type="ECO:0000256" key="1">
    <source>
        <dbReference type="ARBA" id="ARBA00004167"/>
    </source>
</evidence>
<evidence type="ECO:0000256" key="7">
    <source>
        <dbReference type="ARBA" id="ARBA00023136"/>
    </source>
</evidence>
<evidence type="ECO:0000313" key="9">
    <source>
        <dbReference type="EMBL" id="XBW02230.1"/>
    </source>
</evidence>
<gene>
    <name evidence="9" type="ORF">RBB84_12850</name>
</gene>
<evidence type="ECO:0000256" key="4">
    <source>
        <dbReference type="ARBA" id="ARBA00022927"/>
    </source>
</evidence>
<dbReference type="EMBL" id="CP132970">
    <property type="protein sequence ID" value="XBW02230.1"/>
    <property type="molecule type" value="Genomic_DNA"/>
</dbReference>
<dbReference type="AlphaFoldDB" id="A0AAU7URZ1"/>
<organism evidence="9">
    <name type="scientific">Rhodococcus sp. D-6</name>
    <dbReference type="NCBI Taxonomy" id="1387842"/>
    <lineage>
        <taxon>Bacteria</taxon>
        <taxon>Bacillati</taxon>
        <taxon>Actinomycetota</taxon>
        <taxon>Actinomycetes</taxon>
        <taxon>Mycobacteriales</taxon>
        <taxon>Nocardiaceae</taxon>
        <taxon>Rhodococcus</taxon>
    </lineage>
</organism>
<keyword evidence="4" id="KW-0653">Protein transport</keyword>
<keyword evidence="5" id="KW-1133">Transmembrane helix</keyword>
<evidence type="ECO:0000256" key="6">
    <source>
        <dbReference type="ARBA" id="ARBA00023010"/>
    </source>
</evidence>
<evidence type="ECO:0000256" key="3">
    <source>
        <dbReference type="ARBA" id="ARBA00022692"/>
    </source>
</evidence>
<proteinExistence type="predicted"/>
<evidence type="ECO:0000256" key="8">
    <source>
        <dbReference type="SAM" id="MobiDB-lite"/>
    </source>
</evidence>
<dbReference type="InterPro" id="IPR003369">
    <property type="entry name" value="TatA/B/E"/>
</dbReference>
<feature type="compositionally biased region" description="Basic and acidic residues" evidence="8">
    <location>
        <begin position="128"/>
        <end position="138"/>
    </location>
</feature>
<feature type="region of interest" description="Disordered" evidence="8">
    <location>
        <begin position="126"/>
        <end position="164"/>
    </location>
</feature>
<keyword evidence="2" id="KW-0813">Transport</keyword>
<evidence type="ECO:0000256" key="2">
    <source>
        <dbReference type="ARBA" id="ARBA00022448"/>
    </source>
</evidence>